<dbReference type="PROSITE" id="PS50975">
    <property type="entry name" value="ATP_GRASP"/>
    <property type="match status" value="1"/>
</dbReference>
<keyword evidence="1" id="KW-0547">Nucleotide-binding</keyword>
<evidence type="ECO:0000313" key="5">
    <source>
        <dbReference type="Proteomes" id="UP000239895"/>
    </source>
</evidence>
<feature type="domain" description="ATP-grasp" evidence="3">
    <location>
        <begin position="104"/>
        <end position="332"/>
    </location>
</feature>
<reference evidence="4 5" key="1">
    <citation type="submission" date="2018-03" db="EMBL/GenBank/DDBJ databases">
        <title>Comparative analysis of microorganisms from saline springs in Andes Mountain Range, Colombia.</title>
        <authorList>
            <person name="Rubin E."/>
        </authorList>
    </citation>
    <scope>NUCLEOTIDE SEQUENCE [LARGE SCALE GENOMIC DNA]</scope>
    <source>
        <strain evidence="4 5">CG 23</strain>
    </source>
</reference>
<comment type="caution">
    <text evidence="4">The sequence shown here is derived from an EMBL/GenBank/DDBJ whole genome shotgun (WGS) entry which is preliminary data.</text>
</comment>
<evidence type="ECO:0000313" key="4">
    <source>
        <dbReference type="EMBL" id="PRZ04936.1"/>
    </source>
</evidence>
<dbReference type="InterPro" id="IPR029465">
    <property type="entry name" value="ATPgrasp_TupA"/>
</dbReference>
<gene>
    <name evidence="4" type="ORF">BCL65_109176</name>
</gene>
<sequence length="362" mass="40582">MNAEDTRAKSLERARAKRDRTRRAIRRRRDQLDTLRAQVTILTEETKSPIERTVGDAPDPELALGVPSYSLAARMHRRHNTRGVNDREGLREPILQLYSKLTAQRFAAQHGVRVPQVIGRWPDPDTVEWESLPDRFVLKSNVGGGGVNVFPLVRNADGTYQDMLTGATTTRDEVVSKLWVKHQSRSQYFAEEFLTARGGGPESIPSDIKVFCFYGEPVYLEVRTGDWSRAKDVTSQARTFLADGTELFNVRALIDTGDQLREPADLDEVITVSAKLSKAIRRPLERLDFFETDDGLVFGEVTQNPGHLPALVPEWDRRLGEAYEEAYARLLTDLVAEGALHVEYGDADGPQDADGRQATASH</sequence>
<feature type="compositionally biased region" description="Basic and acidic residues" evidence="2">
    <location>
        <begin position="1"/>
        <end position="14"/>
    </location>
</feature>
<evidence type="ECO:0000256" key="1">
    <source>
        <dbReference type="PROSITE-ProRule" id="PRU00409"/>
    </source>
</evidence>
<name>A0ABX5EEE0_9MICO</name>
<dbReference type="RefSeq" id="WP_106269029.1">
    <property type="nucleotide sequence ID" value="NZ_PVTX01000009.1"/>
</dbReference>
<protein>
    <submittedName>
        <fullName evidence="4">Teichuronopeptide biosynthesis TupA-like protein</fullName>
    </submittedName>
</protein>
<feature type="region of interest" description="Disordered" evidence="2">
    <location>
        <begin position="1"/>
        <end position="22"/>
    </location>
</feature>
<evidence type="ECO:0000256" key="2">
    <source>
        <dbReference type="SAM" id="MobiDB-lite"/>
    </source>
</evidence>
<keyword evidence="1" id="KW-0067">ATP-binding</keyword>
<keyword evidence="5" id="KW-1185">Reference proteome</keyword>
<dbReference type="EMBL" id="PVTX01000009">
    <property type="protein sequence ID" value="PRZ04936.1"/>
    <property type="molecule type" value="Genomic_DNA"/>
</dbReference>
<organism evidence="4 5">
    <name type="scientific">Isoptericola halotolerans</name>
    <dbReference type="NCBI Taxonomy" id="300560"/>
    <lineage>
        <taxon>Bacteria</taxon>
        <taxon>Bacillati</taxon>
        <taxon>Actinomycetota</taxon>
        <taxon>Actinomycetes</taxon>
        <taxon>Micrococcales</taxon>
        <taxon>Promicromonosporaceae</taxon>
        <taxon>Isoptericola</taxon>
    </lineage>
</organism>
<proteinExistence type="predicted"/>
<dbReference type="InterPro" id="IPR011761">
    <property type="entry name" value="ATP-grasp"/>
</dbReference>
<accession>A0ABX5EEE0</accession>
<dbReference type="Proteomes" id="UP000239895">
    <property type="component" value="Unassembled WGS sequence"/>
</dbReference>
<dbReference type="SUPFAM" id="SSF56059">
    <property type="entry name" value="Glutathione synthetase ATP-binding domain-like"/>
    <property type="match status" value="1"/>
</dbReference>
<evidence type="ECO:0000259" key="3">
    <source>
        <dbReference type="PROSITE" id="PS50975"/>
    </source>
</evidence>
<dbReference type="Pfam" id="PF14305">
    <property type="entry name" value="ATPgrasp_TupA"/>
    <property type="match status" value="1"/>
</dbReference>